<dbReference type="AlphaFoldDB" id="A0AAW0AY40"/>
<evidence type="ECO:0000313" key="3">
    <source>
        <dbReference type="EMBL" id="KAK7018391.1"/>
    </source>
</evidence>
<name>A0AAW0AY40_9AGAR</name>
<keyword evidence="2" id="KW-0472">Membrane</keyword>
<accession>A0AAW0AY40</accession>
<sequence length="387" mass="41192">MAPYLVATTSSSSSYSFSLSSPVVRVLLAFVAVLVGVGAVCALVVVCVQKVVKVVEKRGEVLRESVKDVEDCSDSIVRVVSMEKTEDSILPIPENIVSPQDTAPTSINDRKSQISSMRYPLARVIKTGSTYTRPRRSPASVPPAPSPLRSCVFSESDLLVEEEIVVIAPYGEDLTAVTKEVHMSVMPMSTVLATRSHLRPVVAASARFDIIRRSAIGPSPLREVTNTYAVDVAPEAPSIAVSVAAVLRSACSDSFDDITSCLTDSDDENDDPFSFDAGFTVTDITPTPTSVPVPAPALDLDIPIIVVVSCSSDNLAAISKPTGRQRSNSFMGWKQGHAPAALRGGVKRESGSGGAKENEGFLAVPSEVQPKPKSKSRNSSRRSAIRF</sequence>
<evidence type="ECO:0000256" key="2">
    <source>
        <dbReference type="SAM" id="Phobius"/>
    </source>
</evidence>
<keyword evidence="2" id="KW-0812">Transmembrane</keyword>
<evidence type="ECO:0000256" key="1">
    <source>
        <dbReference type="SAM" id="MobiDB-lite"/>
    </source>
</evidence>
<dbReference type="EMBL" id="JAWWNJ010000046">
    <property type="protein sequence ID" value="KAK7018391.1"/>
    <property type="molecule type" value="Genomic_DNA"/>
</dbReference>
<evidence type="ECO:0000313" key="4">
    <source>
        <dbReference type="Proteomes" id="UP001362999"/>
    </source>
</evidence>
<organism evidence="3 4">
    <name type="scientific">Favolaschia claudopus</name>
    <dbReference type="NCBI Taxonomy" id="2862362"/>
    <lineage>
        <taxon>Eukaryota</taxon>
        <taxon>Fungi</taxon>
        <taxon>Dikarya</taxon>
        <taxon>Basidiomycota</taxon>
        <taxon>Agaricomycotina</taxon>
        <taxon>Agaricomycetes</taxon>
        <taxon>Agaricomycetidae</taxon>
        <taxon>Agaricales</taxon>
        <taxon>Marasmiineae</taxon>
        <taxon>Mycenaceae</taxon>
        <taxon>Favolaschia</taxon>
    </lineage>
</organism>
<keyword evidence="2" id="KW-1133">Transmembrane helix</keyword>
<dbReference type="Proteomes" id="UP001362999">
    <property type="component" value="Unassembled WGS sequence"/>
</dbReference>
<proteinExistence type="predicted"/>
<reference evidence="3 4" key="1">
    <citation type="journal article" date="2024" name="J Genomics">
        <title>Draft genome sequencing and assembly of Favolaschia claudopus CIRM-BRFM 2984 isolated from oak limbs.</title>
        <authorList>
            <person name="Navarro D."/>
            <person name="Drula E."/>
            <person name="Chaduli D."/>
            <person name="Cazenave R."/>
            <person name="Ahrendt S."/>
            <person name="Wang J."/>
            <person name="Lipzen A."/>
            <person name="Daum C."/>
            <person name="Barry K."/>
            <person name="Grigoriev I.V."/>
            <person name="Favel A."/>
            <person name="Rosso M.N."/>
            <person name="Martin F."/>
        </authorList>
    </citation>
    <scope>NUCLEOTIDE SEQUENCE [LARGE SCALE GENOMIC DNA]</scope>
    <source>
        <strain evidence="3 4">CIRM-BRFM 2984</strain>
    </source>
</reference>
<comment type="caution">
    <text evidence="3">The sequence shown here is derived from an EMBL/GenBank/DDBJ whole genome shotgun (WGS) entry which is preliminary data.</text>
</comment>
<keyword evidence="4" id="KW-1185">Reference proteome</keyword>
<feature type="region of interest" description="Disordered" evidence="1">
    <location>
        <begin position="340"/>
        <end position="387"/>
    </location>
</feature>
<protein>
    <recommendedName>
        <fullName evidence="5">Membrane-associated protein</fullName>
    </recommendedName>
</protein>
<evidence type="ECO:0008006" key="5">
    <source>
        <dbReference type="Google" id="ProtNLM"/>
    </source>
</evidence>
<feature type="transmembrane region" description="Helical" evidence="2">
    <location>
        <begin position="26"/>
        <end position="48"/>
    </location>
</feature>
<gene>
    <name evidence="3" type="ORF">R3P38DRAFT_3274480</name>
</gene>
<feature type="compositionally biased region" description="Basic residues" evidence="1">
    <location>
        <begin position="372"/>
        <end position="387"/>
    </location>
</feature>